<protein>
    <recommendedName>
        <fullName evidence="3">F-box domain-containing protein</fullName>
    </recommendedName>
</protein>
<proteinExistence type="predicted"/>
<dbReference type="Proteomes" id="UP001465976">
    <property type="component" value="Unassembled WGS sequence"/>
</dbReference>
<name>A0ABR3FC26_9AGAR</name>
<evidence type="ECO:0000313" key="1">
    <source>
        <dbReference type="EMBL" id="KAL0572791.1"/>
    </source>
</evidence>
<evidence type="ECO:0000313" key="2">
    <source>
        <dbReference type="Proteomes" id="UP001465976"/>
    </source>
</evidence>
<gene>
    <name evidence="1" type="ORF">V5O48_009170</name>
</gene>
<accession>A0ABR3FC26</accession>
<evidence type="ECO:0008006" key="3">
    <source>
        <dbReference type="Google" id="ProtNLM"/>
    </source>
</evidence>
<reference evidence="1 2" key="1">
    <citation type="submission" date="2024-02" db="EMBL/GenBank/DDBJ databases">
        <title>A draft genome for the cacao thread blight pathogen Marasmius crinis-equi.</title>
        <authorList>
            <person name="Cohen S.P."/>
            <person name="Baruah I.K."/>
            <person name="Amoako-Attah I."/>
            <person name="Bukari Y."/>
            <person name="Meinhardt L.W."/>
            <person name="Bailey B.A."/>
        </authorList>
    </citation>
    <scope>NUCLEOTIDE SEQUENCE [LARGE SCALE GENOMIC DNA]</scope>
    <source>
        <strain evidence="1 2">GH-76</strain>
    </source>
</reference>
<comment type="caution">
    <text evidence="1">The sequence shown here is derived from an EMBL/GenBank/DDBJ whole genome shotgun (WGS) entry which is preliminary data.</text>
</comment>
<keyword evidence="2" id="KW-1185">Reference proteome</keyword>
<organism evidence="1 2">
    <name type="scientific">Marasmius crinis-equi</name>
    <dbReference type="NCBI Taxonomy" id="585013"/>
    <lineage>
        <taxon>Eukaryota</taxon>
        <taxon>Fungi</taxon>
        <taxon>Dikarya</taxon>
        <taxon>Basidiomycota</taxon>
        <taxon>Agaricomycotina</taxon>
        <taxon>Agaricomycetes</taxon>
        <taxon>Agaricomycetidae</taxon>
        <taxon>Agaricales</taxon>
        <taxon>Marasmiineae</taxon>
        <taxon>Marasmiaceae</taxon>
        <taxon>Marasmius</taxon>
    </lineage>
</organism>
<dbReference type="EMBL" id="JBAHYK010000583">
    <property type="protein sequence ID" value="KAL0572791.1"/>
    <property type="molecule type" value="Genomic_DNA"/>
</dbReference>
<sequence length="474" mass="53538">MPATFLPPARGRWAVQRVLTSHGSVETQRVFTHIPLEIQLQILAELESPDLGQVVSASKSLNKLAIPLLNRRVVWTTKKKFSGHMLFWDKPENRELMEKGVVELVVGTMSHDSHGGWYPIRWDMREVVRQLSRFQRLQRLDFLQTVFCDTWALFSLVNQLKELRTLNMLSFHVGVPSGFGQSQATKPQCSLVAIPSSLTSLTLCMSGGVCWETHASALRWLLSCHRFTLRQLVVNPTLLRLIGSRVTSQATLDSFVMATQPKQPLPDSVWLESVTDLLSCSTHSLRRLELGWNSYERDLSPDNVLARTRFTGIAHYRGPADWLSLCYGSSVVDLTLLGPIWVRNHDWFQNVWVRPPDGWGSSIVILSVQLVIDNLCSLKTAKDTLSELHAHVGAIQACFLLVETAAISTAYRTLAEHTLRLWNSLMQITVSMAPPVGRDELGLVVREWKTSHRKLRKVTFVPYRGKVFAGQISQ</sequence>